<dbReference type="InterPro" id="IPR015943">
    <property type="entry name" value="WD40/YVTN_repeat-like_dom_sf"/>
</dbReference>
<dbReference type="AlphaFoldDB" id="A0A8H7SWR5"/>
<dbReference type="InterPro" id="IPR039241">
    <property type="entry name" value="Rrp9-like"/>
</dbReference>
<protein>
    <recommendedName>
        <fullName evidence="9">WD40 repeat-like protein</fullName>
    </recommendedName>
</protein>
<feature type="compositionally biased region" description="Polar residues" evidence="6">
    <location>
        <begin position="382"/>
        <end position="398"/>
    </location>
</feature>
<dbReference type="Gene3D" id="2.130.10.10">
    <property type="entry name" value="YVTN repeat-like/Quinoprotein amine dehydrogenase"/>
    <property type="match status" value="1"/>
</dbReference>
<accession>A0A8H7SWR5</accession>
<organism evidence="7 8">
    <name type="scientific">Cadophora malorum</name>
    <dbReference type="NCBI Taxonomy" id="108018"/>
    <lineage>
        <taxon>Eukaryota</taxon>
        <taxon>Fungi</taxon>
        <taxon>Dikarya</taxon>
        <taxon>Ascomycota</taxon>
        <taxon>Pezizomycotina</taxon>
        <taxon>Leotiomycetes</taxon>
        <taxon>Helotiales</taxon>
        <taxon>Ploettnerulaceae</taxon>
        <taxon>Cadophora</taxon>
    </lineage>
</organism>
<dbReference type="Pfam" id="PF00400">
    <property type="entry name" value="WD40"/>
    <property type="match status" value="4"/>
</dbReference>
<dbReference type="PRINTS" id="PR00320">
    <property type="entry name" value="GPROTEINBRPT"/>
</dbReference>
<evidence type="ECO:0000256" key="1">
    <source>
        <dbReference type="ARBA" id="ARBA00004123"/>
    </source>
</evidence>
<feature type="compositionally biased region" description="Acidic residues" evidence="6">
    <location>
        <begin position="71"/>
        <end position="93"/>
    </location>
</feature>
<gene>
    <name evidence="7" type="ORF">IFR04_015969</name>
</gene>
<feature type="region of interest" description="Disordered" evidence="6">
    <location>
        <begin position="208"/>
        <end position="228"/>
    </location>
</feature>
<dbReference type="PROSITE" id="PS50082">
    <property type="entry name" value="WD_REPEATS_2"/>
    <property type="match status" value="4"/>
</dbReference>
<evidence type="ECO:0000256" key="2">
    <source>
        <dbReference type="ARBA" id="ARBA00022574"/>
    </source>
</evidence>
<dbReference type="InterPro" id="IPR036322">
    <property type="entry name" value="WD40_repeat_dom_sf"/>
</dbReference>
<feature type="repeat" description="WD" evidence="5">
    <location>
        <begin position="245"/>
        <end position="286"/>
    </location>
</feature>
<dbReference type="EMBL" id="JAFJYH010000562">
    <property type="protein sequence ID" value="KAG4410899.1"/>
    <property type="molecule type" value="Genomic_DNA"/>
</dbReference>
<proteinExistence type="predicted"/>
<dbReference type="PROSITE" id="PS50294">
    <property type="entry name" value="WD_REPEATS_REGION"/>
    <property type="match status" value="2"/>
</dbReference>
<evidence type="ECO:0000313" key="8">
    <source>
        <dbReference type="Proteomes" id="UP000664132"/>
    </source>
</evidence>
<dbReference type="PANTHER" id="PTHR19865">
    <property type="entry name" value="U3 SMALL NUCLEOLAR RNA INTERACTING PROTEIN 2"/>
    <property type="match status" value="1"/>
</dbReference>
<dbReference type="Proteomes" id="UP000664132">
    <property type="component" value="Unassembled WGS sequence"/>
</dbReference>
<keyword evidence="8" id="KW-1185">Reference proteome</keyword>
<keyword evidence="2 5" id="KW-0853">WD repeat</keyword>
<name>A0A8H7SWR5_9HELO</name>
<feature type="repeat" description="WD" evidence="5">
    <location>
        <begin position="329"/>
        <end position="362"/>
    </location>
</feature>
<comment type="caution">
    <text evidence="7">The sequence shown here is derived from an EMBL/GenBank/DDBJ whole genome shotgun (WGS) entry which is preliminary data.</text>
</comment>
<evidence type="ECO:0000256" key="3">
    <source>
        <dbReference type="ARBA" id="ARBA00022737"/>
    </source>
</evidence>
<evidence type="ECO:0008006" key="9">
    <source>
        <dbReference type="Google" id="ProtNLM"/>
    </source>
</evidence>
<feature type="region of interest" description="Disordered" evidence="6">
    <location>
        <begin position="373"/>
        <end position="399"/>
    </location>
</feature>
<dbReference type="SUPFAM" id="SSF50978">
    <property type="entry name" value="WD40 repeat-like"/>
    <property type="match status" value="1"/>
</dbReference>
<dbReference type="InterPro" id="IPR020472">
    <property type="entry name" value="WD40_PAC1"/>
</dbReference>
<feature type="repeat" description="WD" evidence="5">
    <location>
        <begin position="469"/>
        <end position="503"/>
    </location>
</feature>
<dbReference type="GO" id="GO:0034511">
    <property type="term" value="F:U3 snoRNA binding"/>
    <property type="evidence" value="ECO:0007669"/>
    <property type="project" value="InterPro"/>
</dbReference>
<feature type="region of interest" description="Disordered" evidence="6">
    <location>
        <begin position="1"/>
        <end position="94"/>
    </location>
</feature>
<dbReference type="OrthoDB" id="189968at2759"/>
<feature type="repeat" description="WD" evidence="5">
    <location>
        <begin position="287"/>
        <end position="328"/>
    </location>
</feature>
<keyword evidence="3" id="KW-0677">Repeat</keyword>
<dbReference type="GO" id="GO:0032040">
    <property type="term" value="C:small-subunit processome"/>
    <property type="evidence" value="ECO:0007669"/>
    <property type="project" value="TreeGrafter"/>
</dbReference>
<evidence type="ECO:0000256" key="4">
    <source>
        <dbReference type="ARBA" id="ARBA00023242"/>
    </source>
</evidence>
<dbReference type="PANTHER" id="PTHR19865:SF0">
    <property type="entry name" value="U3 SMALL NUCLEOLAR RNA-INTERACTING PROTEIN 2"/>
    <property type="match status" value="1"/>
</dbReference>
<comment type="subcellular location">
    <subcellularLocation>
        <location evidence="1">Nucleus</location>
    </subcellularLocation>
</comment>
<dbReference type="InterPro" id="IPR001680">
    <property type="entry name" value="WD40_rpt"/>
</dbReference>
<keyword evidence="4" id="KW-0539">Nucleus</keyword>
<evidence type="ECO:0000256" key="6">
    <source>
        <dbReference type="SAM" id="MobiDB-lite"/>
    </source>
</evidence>
<sequence>MSSFFTLPSAKKRKRTETSNSNSAPKKRIASISNASKSKPSKPAPRKPQRDESISGSDDESDGGGAREDGMDLDLADGSSSEEGEGGSDAEETAAERRLRLAERYLSNIRNEVEASATNGDPSAFDAEEIDRDLIAERLIEDVAESKGRLYRNLAQELDFESATHSWFRWNSETVTSIATCAPWAYTVTKDLGLTKWRIQDLPSQQWLPKKGKRKSKKPPPPPKRKPEQILFVRGDRRQSKNNAYQGHVDTILTIAASQDGKFVVTGGKDRRIVVWDAATLTCLRVFSQHRDSVCGLTFRRGTNQLYSASKDRTIKIWSLDELAYVETLFGHQDEVVDVSALAQERCISVGARDRTARLWKVVEETQLVFRGGGAEKKSRSKSNSNGTNGVNRPSVQEGSIDRVAMIDEEMFVTGSDNGSLSLWVVHKKKPLFVLPLCHGVDPALKVEDVSAEKHPDENVIPQPTPRWVTALTTIPYSDVILSGSWDGEVRAWRVSEDRKKIERVGTLGSGGIIPHAQPQPQLPNGEVVLNGEVPEVDSDTVPSTAPVRGVINDISLFERGDRGKDGVCVVVAVGKEHRMGRWKKVDGGKNGGVVFEIPRVEIEVKPNGAGDGEEAEE</sequence>
<evidence type="ECO:0000256" key="5">
    <source>
        <dbReference type="PROSITE-ProRule" id="PRU00221"/>
    </source>
</evidence>
<dbReference type="SMART" id="SM00320">
    <property type="entry name" value="WD40"/>
    <property type="match status" value="5"/>
</dbReference>
<evidence type="ECO:0000313" key="7">
    <source>
        <dbReference type="EMBL" id="KAG4410899.1"/>
    </source>
</evidence>
<reference evidence="7" key="1">
    <citation type="submission" date="2021-02" db="EMBL/GenBank/DDBJ databases">
        <title>Genome sequence Cadophora malorum strain M34.</title>
        <authorList>
            <person name="Stefanovic E."/>
            <person name="Vu D."/>
            <person name="Scully C."/>
            <person name="Dijksterhuis J."/>
            <person name="Roader J."/>
            <person name="Houbraken J."/>
        </authorList>
    </citation>
    <scope>NUCLEOTIDE SEQUENCE</scope>
    <source>
        <strain evidence="7">M34</strain>
    </source>
</reference>